<sequence length="362" mass="41346">MKLYVLVLSVVLSLFSCGGKEKMSSPDEVLSKTSEKLNSWETLSFTATTTNTSKPTTQTVYKLKKVGYEPHLKLFFFKEMNQDISIFYKLASLAVVEDKKNKITIFDYGKDRSIPRYLEAYMGDDDNLLVTAKLMNQFKDDIVYVEQTDFNDRTAYVYTFDKYKIWLDTQLATPLKLEIANGSSGKKEIVYDSLVFNEPMDEDVFTHKEKDGYVSSVFGIKKEPMLNIKAPDWSLLDLDGKKVSLKDFRGSPIFLEAWTSSCSHCMASLPKVKEIENEFGNKIKVVTVNFDYDLEETKQAVKTEKINYVVLQGDAIFDQHYDLRSFPSYFVINSAGTIVYSDRGTIEGKKAKLLFEALRGVE</sequence>
<dbReference type="SUPFAM" id="SSF52833">
    <property type="entry name" value="Thioredoxin-like"/>
    <property type="match status" value="1"/>
</dbReference>
<proteinExistence type="predicted"/>
<organism evidence="2 3">
    <name type="scientific">Gelidibacter gilvus</name>
    <dbReference type="NCBI Taxonomy" id="59602"/>
    <lineage>
        <taxon>Bacteria</taxon>
        <taxon>Pseudomonadati</taxon>
        <taxon>Bacteroidota</taxon>
        <taxon>Flavobacteriia</taxon>
        <taxon>Flavobacteriales</taxon>
        <taxon>Flavobacteriaceae</taxon>
        <taxon>Gelidibacter</taxon>
    </lineage>
</organism>
<dbReference type="InterPro" id="IPR050553">
    <property type="entry name" value="Thioredoxin_ResA/DsbE_sf"/>
</dbReference>
<name>A0A4Q0XN45_9FLAO</name>
<reference evidence="2 3" key="1">
    <citation type="submission" date="2019-01" db="EMBL/GenBank/DDBJ databases">
        <title>Genome sequence of the Antarctic species Gelidibacter gilvus ACAM 158(T).</title>
        <authorList>
            <person name="Bowman J.P."/>
        </authorList>
    </citation>
    <scope>NUCLEOTIDE SEQUENCE [LARGE SCALE GENOMIC DNA]</scope>
    <source>
        <strain evidence="2 3">IC158</strain>
    </source>
</reference>
<dbReference type="Gene3D" id="2.50.20.10">
    <property type="entry name" value="Lipoprotein localisation LolA/LolB/LppX"/>
    <property type="match status" value="1"/>
</dbReference>
<evidence type="ECO:0000259" key="1">
    <source>
        <dbReference type="PROSITE" id="PS51352"/>
    </source>
</evidence>
<dbReference type="PANTHER" id="PTHR42852">
    <property type="entry name" value="THIOL:DISULFIDE INTERCHANGE PROTEIN DSBE"/>
    <property type="match status" value="1"/>
</dbReference>
<dbReference type="EMBL" id="SDDZ01000001">
    <property type="protein sequence ID" value="RXJ52691.1"/>
    <property type="molecule type" value="Genomic_DNA"/>
</dbReference>
<gene>
    <name evidence="2" type="ORF">ESZ48_03075</name>
</gene>
<dbReference type="AlphaFoldDB" id="A0A4Q0XN45"/>
<dbReference type="InterPro" id="IPR036249">
    <property type="entry name" value="Thioredoxin-like_sf"/>
</dbReference>
<dbReference type="PANTHER" id="PTHR42852:SF13">
    <property type="entry name" value="PROTEIN DIPZ"/>
    <property type="match status" value="1"/>
</dbReference>
<dbReference type="Pfam" id="PF08534">
    <property type="entry name" value="Redoxin"/>
    <property type="match status" value="1"/>
</dbReference>
<feature type="domain" description="Thioredoxin" evidence="1">
    <location>
        <begin position="224"/>
        <end position="360"/>
    </location>
</feature>
<dbReference type="PROSITE" id="PS51257">
    <property type="entry name" value="PROKAR_LIPOPROTEIN"/>
    <property type="match status" value="1"/>
</dbReference>
<comment type="caution">
    <text evidence="2">The sequence shown here is derived from an EMBL/GenBank/DDBJ whole genome shotgun (WGS) entry which is preliminary data.</text>
</comment>
<dbReference type="InterPro" id="IPR013740">
    <property type="entry name" value="Redoxin"/>
</dbReference>
<dbReference type="InterPro" id="IPR013766">
    <property type="entry name" value="Thioredoxin_domain"/>
</dbReference>
<dbReference type="Proteomes" id="UP000289792">
    <property type="component" value="Unassembled WGS sequence"/>
</dbReference>
<evidence type="ECO:0000313" key="3">
    <source>
        <dbReference type="Proteomes" id="UP000289792"/>
    </source>
</evidence>
<dbReference type="PROSITE" id="PS51352">
    <property type="entry name" value="THIOREDOXIN_2"/>
    <property type="match status" value="1"/>
</dbReference>
<dbReference type="CDD" id="cd02966">
    <property type="entry name" value="TlpA_like_family"/>
    <property type="match status" value="1"/>
</dbReference>
<protein>
    <submittedName>
        <fullName evidence="2">TlpA family protein disulfide reductase</fullName>
    </submittedName>
</protein>
<dbReference type="Gene3D" id="3.40.30.10">
    <property type="entry name" value="Glutaredoxin"/>
    <property type="match status" value="1"/>
</dbReference>
<evidence type="ECO:0000313" key="2">
    <source>
        <dbReference type="EMBL" id="RXJ52691.1"/>
    </source>
</evidence>
<dbReference type="GO" id="GO:0016491">
    <property type="term" value="F:oxidoreductase activity"/>
    <property type="evidence" value="ECO:0007669"/>
    <property type="project" value="InterPro"/>
</dbReference>
<dbReference type="OrthoDB" id="9815205at2"/>
<keyword evidence="3" id="KW-1185">Reference proteome</keyword>
<accession>A0A4Q0XN45</accession>
<dbReference type="RefSeq" id="WP_129015825.1">
    <property type="nucleotide sequence ID" value="NZ_SDDZ01000001.1"/>
</dbReference>